<proteinExistence type="predicted"/>
<reference evidence="2 3" key="1">
    <citation type="submission" date="2019-08" db="EMBL/GenBank/DDBJ databases">
        <authorList>
            <person name="Liang Q."/>
        </authorList>
    </citation>
    <scope>NUCLEOTIDE SEQUENCE [LARGE SCALE GENOMIC DNA]</scope>
    <source>
        <strain evidence="2 3">V1718</strain>
    </source>
</reference>
<keyword evidence="3" id="KW-1185">Reference proteome</keyword>
<organism evidence="2 3">
    <name type="scientific">Microvenator marinus</name>
    <dbReference type="NCBI Taxonomy" id="2600177"/>
    <lineage>
        <taxon>Bacteria</taxon>
        <taxon>Deltaproteobacteria</taxon>
        <taxon>Bradymonadales</taxon>
        <taxon>Microvenatoraceae</taxon>
        <taxon>Microvenator</taxon>
    </lineage>
</organism>
<dbReference type="InterPro" id="IPR011990">
    <property type="entry name" value="TPR-like_helical_dom_sf"/>
</dbReference>
<accession>A0A5B8XS14</accession>
<evidence type="ECO:0000256" key="1">
    <source>
        <dbReference type="PROSITE-ProRule" id="PRU00339"/>
    </source>
</evidence>
<dbReference type="AlphaFoldDB" id="A0A5B8XS14"/>
<keyword evidence="1" id="KW-0802">TPR repeat</keyword>
<dbReference type="Gene3D" id="1.25.40.10">
    <property type="entry name" value="Tetratricopeptide repeat domain"/>
    <property type="match status" value="3"/>
</dbReference>
<dbReference type="PANTHER" id="PTHR23082:SF0">
    <property type="entry name" value="GENERAL TRANSCRIPTION FACTOR 3C POLYPEPTIDE 3"/>
    <property type="match status" value="1"/>
</dbReference>
<dbReference type="PROSITE" id="PS50293">
    <property type="entry name" value="TPR_REGION"/>
    <property type="match status" value="1"/>
</dbReference>
<dbReference type="RefSeq" id="WP_146957832.1">
    <property type="nucleotide sequence ID" value="NZ_CP042467.1"/>
</dbReference>
<feature type="repeat" description="TPR" evidence="1">
    <location>
        <begin position="131"/>
        <end position="164"/>
    </location>
</feature>
<dbReference type="GO" id="GO:0000127">
    <property type="term" value="C:transcription factor TFIIIC complex"/>
    <property type="evidence" value="ECO:0007669"/>
    <property type="project" value="TreeGrafter"/>
</dbReference>
<dbReference type="InterPro" id="IPR039340">
    <property type="entry name" value="Tfc4/TFIIIC-102/Sfc4"/>
</dbReference>
<dbReference type="EMBL" id="CP042467">
    <property type="protein sequence ID" value="QED26416.1"/>
    <property type="molecule type" value="Genomic_DNA"/>
</dbReference>
<dbReference type="PROSITE" id="PS50005">
    <property type="entry name" value="TPR"/>
    <property type="match status" value="2"/>
</dbReference>
<gene>
    <name evidence="2" type="ORF">FRD01_03955</name>
</gene>
<evidence type="ECO:0000313" key="3">
    <source>
        <dbReference type="Proteomes" id="UP000321595"/>
    </source>
</evidence>
<dbReference type="SMART" id="SM00028">
    <property type="entry name" value="TPR"/>
    <property type="match status" value="2"/>
</dbReference>
<dbReference type="OrthoDB" id="5244639at2"/>
<sequence length="739" mass="83979">MTEVASTPDQSPELVDLSKVKEKLTEFIQGGQLSHGVMLLEQISRWPDSTRYLSDNLWLYGKLGDLQRALEQEDDAMTSYQRAFELDPRNLNVLRPYSDLLFHNQKNEEGLKVVQAMLLHHKRQLSDKEVVGIYRQLGTFYEGLGKLEKAQTSFEKALEQDPMDQVSLSGLLRVVGQIGEPLDVIRVRQKLIRTLDDPIARSHALMALGDDWALEFNDPGRALDVYEQALIENPQNKKVIEKIARVGSEVGDWRRVSRAYFTLSQIAETPAEQAEWIVRSSEVARDELWESDKALAGFRRALELDPSRLDAFKAVTSILVDAKDWEGLETAYVQLISANVEAGNNDPKLMYVLWQKLGEVYKLHLKRDQDAVFAYGQAAAQVAQGFDMHAEAAEIAERNPDLAPAAIEHLKAMYKERGDRLDVLERLGRVYLKQKDVDRAWNIYRVLAHKKHPLDEKASQFVARFNTALFRPIKNQFTSDMLNNHIFSKELDANVSEVFRILKPALEEWTGEATSKWGLKRKNRVNLDEPLAFNRIYKSVGSTLGYQNLPELWYKPEQEGIVNGALVPEGMIAGDDILASGREEYTAFIVGKQLFLFLAPFYLAAIRPATDLQAFFMLAASLVHPERPIDLTKESEQVLKHMKKKIKGPAFDQLKSAVDKASRYEVDLVKWLNAVEDTANRVGLIFCDDLDAAREYLQNEPQKIGNRSVDQRMETLISYSISSEYLELRSRIGHSLNAG</sequence>
<dbReference type="GO" id="GO:0006383">
    <property type="term" value="P:transcription by RNA polymerase III"/>
    <property type="evidence" value="ECO:0007669"/>
    <property type="project" value="InterPro"/>
</dbReference>
<evidence type="ECO:0000313" key="2">
    <source>
        <dbReference type="EMBL" id="QED26416.1"/>
    </source>
</evidence>
<feature type="repeat" description="TPR" evidence="1">
    <location>
        <begin position="57"/>
        <end position="90"/>
    </location>
</feature>
<dbReference type="KEGG" id="bbae:FRD01_03955"/>
<dbReference type="PANTHER" id="PTHR23082">
    <property type="entry name" value="TRANSCRIPTION INITIATION FACTOR IIIC TFIIIC , POLYPEPTIDE 3-RELATED"/>
    <property type="match status" value="1"/>
</dbReference>
<name>A0A5B8XS14_9DELT</name>
<protein>
    <submittedName>
        <fullName evidence="2">Uncharacterized protein</fullName>
    </submittedName>
</protein>
<dbReference type="SUPFAM" id="SSF48452">
    <property type="entry name" value="TPR-like"/>
    <property type="match status" value="2"/>
</dbReference>
<dbReference type="Pfam" id="PF13181">
    <property type="entry name" value="TPR_8"/>
    <property type="match status" value="2"/>
</dbReference>
<dbReference type="Proteomes" id="UP000321595">
    <property type="component" value="Chromosome"/>
</dbReference>
<dbReference type="InterPro" id="IPR019734">
    <property type="entry name" value="TPR_rpt"/>
</dbReference>